<keyword evidence="1 4" id="KW-0808">Transferase</keyword>
<keyword evidence="5" id="KW-1185">Reference proteome</keyword>
<dbReference type="SUPFAM" id="SSF51161">
    <property type="entry name" value="Trimeric LpxA-like enzymes"/>
    <property type="match status" value="1"/>
</dbReference>
<gene>
    <name evidence="4" type="ORF">SAMN04489757_11737</name>
</gene>
<name>A0A1I5G3M4_9FIRM</name>
<evidence type="ECO:0000256" key="2">
    <source>
        <dbReference type="ARBA" id="ARBA00022737"/>
    </source>
</evidence>
<dbReference type="STRING" id="1527.SAMN04489757_11737"/>
<dbReference type="OrthoDB" id="9801697at2"/>
<dbReference type="AlphaFoldDB" id="A0A1I5G3M4"/>
<keyword evidence="2" id="KW-0677">Repeat</keyword>
<evidence type="ECO:0000259" key="3">
    <source>
        <dbReference type="Pfam" id="PF00534"/>
    </source>
</evidence>
<dbReference type="InterPro" id="IPR039369">
    <property type="entry name" value="LacA-like"/>
</dbReference>
<evidence type="ECO:0000313" key="5">
    <source>
        <dbReference type="Proteomes" id="UP000198806"/>
    </source>
</evidence>
<reference evidence="4 5" key="1">
    <citation type="submission" date="2016-10" db="EMBL/GenBank/DDBJ databases">
        <authorList>
            <person name="de Groot N.N."/>
        </authorList>
    </citation>
    <scope>NUCLEOTIDE SEQUENCE [LARGE SCALE GENOMIC DNA]</scope>
    <source>
        <strain evidence="4 5">DSM 1283</strain>
    </source>
</reference>
<proteinExistence type="predicted"/>
<dbReference type="SUPFAM" id="SSF53756">
    <property type="entry name" value="UDP-Glycosyltransferase/glycogen phosphorylase"/>
    <property type="match status" value="1"/>
</dbReference>
<sequence>MKVLLITMSWPDRGEYNLYTDLMQEFIEQGHQVTVVSVNDRKNNQESNLSYVDKIQILHIRTGNIQKTNKYSKVIFSFLANPQIIYAAHKYLRKQTFHLILFTTPPITLSPSVVLLKRIYNAKLYLLLKDIWPQDTVDLGAMKKGGIVWLVFRYLEKFTYKNSDYIGCMSKANVEYVKRNNKYLKDKIIQVCPNSQKVRDLPIVDRDFIRERYDLPKDKIILVYGGNLGKSQGIEFLIDIIHSYKEDSDYFFLIVGSGTEYDFLYKIINSMPFQNAKILPWIHKKDFIQLIQACDIGLILLDKKNTVPNFPSRLLTYLNTKIPIIAAVDKATDIGDIIESAGCGVKTYHGDIDGFRQAAEKMKQEETRKLMGENGYQLFLDKYSSNKSYKIIMEHFQEEEQIKEQVEKQIEEQIEKQDKIMNGHIRAKNHEGRMSSIKTIKSFILSSIFKLVNFICYGDLPTTYYLKKGMKIGCNFHRQTATKFDPAHCYLIEIGDNVTVANNVQILAHDQSARVHLGYGKVGRVVIGNKVFIGARTLILPGVIIGDNVIIGAGSVVTKSIPNNSVAVGVPARVIGTTGDYLIKYKKELLTKPVFNKSYSNSRKLSKGQKAKIIKTCKEGYAYIELGKVIEYGRRKQDLHDQYY</sequence>
<evidence type="ECO:0000313" key="4">
    <source>
        <dbReference type="EMBL" id="SFO30506.1"/>
    </source>
</evidence>
<dbReference type="Proteomes" id="UP000198806">
    <property type="component" value="Unassembled WGS sequence"/>
</dbReference>
<accession>A0A1I5G3M4</accession>
<dbReference type="GO" id="GO:0008870">
    <property type="term" value="F:galactoside O-acetyltransferase activity"/>
    <property type="evidence" value="ECO:0007669"/>
    <property type="project" value="TreeGrafter"/>
</dbReference>
<dbReference type="InterPro" id="IPR001296">
    <property type="entry name" value="Glyco_trans_1"/>
</dbReference>
<dbReference type="CDD" id="cd03794">
    <property type="entry name" value="GT4_WbuB-like"/>
    <property type="match status" value="1"/>
</dbReference>
<dbReference type="Gene3D" id="2.160.10.10">
    <property type="entry name" value="Hexapeptide repeat proteins"/>
    <property type="match status" value="1"/>
</dbReference>
<dbReference type="PROSITE" id="PS00101">
    <property type="entry name" value="HEXAPEP_TRANSFERASES"/>
    <property type="match status" value="1"/>
</dbReference>
<dbReference type="Pfam" id="PF00534">
    <property type="entry name" value="Glycos_transf_1"/>
    <property type="match status" value="1"/>
</dbReference>
<evidence type="ECO:0000256" key="1">
    <source>
        <dbReference type="ARBA" id="ARBA00022679"/>
    </source>
</evidence>
<dbReference type="InterPro" id="IPR018357">
    <property type="entry name" value="Hexapep_transf_CS"/>
</dbReference>
<dbReference type="PANTHER" id="PTHR43017">
    <property type="entry name" value="GALACTOSIDE O-ACETYLTRANSFERASE"/>
    <property type="match status" value="1"/>
</dbReference>
<feature type="domain" description="Glycosyl transferase family 1" evidence="3">
    <location>
        <begin position="205"/>
        <end position="377"/>
    </location>
</feature>
<dbReference type="InterPro" id="IPR011004">
    <property type="entry name" value="Trimer_LpxA-like_sf"/>
</dbReference>
<organism evidence="4 5">
    <name type="scientific">Anaerocolumna aminovalerica</name>
    <dbReference type="NCBI Taxonomy" id="1527"/>
    <lineage>
        <taxon>Bacteria</taxon>
        <taxon>Bacillati</taxon>
        <taxon>Bacillota</taxon>
        <taxon>Clostridia</taxon>
        <taxon>Lachnospirales</taxon>
        <taxon>Lachnospiraceae</taxon>
        <taxon>Anaerocolumna</taxon>
    </lineage>
</organism>
<dbReference type="EMBL" id="FOWD01000017">
    <property type="protein sequence ID" value="SFO30506.1"/>
    <property type="molecule type" value="Genomic_DNA"/>
</dbReference>
<dbReference type="GO" id="GO:0016757">
    <property type="term" value="F:glycosyltransferase activity"/>
    <property type="evidence" value="ECO:0007669"/>
    <property type="project" value="InterPro"/>
</dbReference>
<dbReference type="Pfam" id="PF00132">
    <property type="entry name" value="Hexapep"/>
    <property type="match status" value="1"/>
</dbReference>
<protein>
    <submittedName>
        <fullName evidence="4">Glycosyl transferases group 1</fullName>
    </submittedName>
</protein>
<dbReference type="PANTHER" id="PTHR43017:SF1">
    <property type="entry name" value="ACETYLTRANSFERASE YJL218W-RELATED"/>
    <property type="match status" value="1"/>
</dbReference>
<dbReference type="Gene3D" id="3.40.50.2000">
    <property type="entry name" value="Glycogen Phosphorylase B"/>
    <property type="match status" value="2"/>
</dbReference>
<dbReference type="InterPro" id="IPR001451">
    <property type="entry name" value="Hexapep"/>
</dbReference>